<feature type="compositionally biased region" description="Low complexity" evidence="2">
    <location>
        <begin position="237"/>
        <end position="247"/>
    </location>
</feature>
<dbReference type="EMBL" id="JBGMDY010000002">
    <property type="protein sequence ID" value="KAL2342606.1"/>
    <property type="molecule type" value="Genomic_DNA"/>
</dbReference>
<dbReference type="AlphaFoldDB" id="A0ABD1N3G1"/>
<keyword evidence="1" id="KW-0175">Coiled coil</keyword>
<evidence type="ECO:0000256" key="1">
    <source>
        <dbReference type="SAM" id="Coils"/>
    </source>
</evidence>
<accession>A0ABD1N3G1</accession>
<feature type="coiled-coil region" evidence="1">
    <location>
        <begin position="293"/>
        <end position="327"/>
    </location>
</feature>
<feature type="region of interest" description="Disordered" evidence="2">
    <location>
        <begin position="348"/>
        <end position="396"/>
    </location>
</feature>
<sequence length="463" mass="50934">MTDRGRGRSVGRGINRGRGRGRGRSTTIGPPPSTSQPTPSIREPPHSTTQPTHPSTSQTPTAPHNQPTPSPKIASTSQQPSVPHNTQSTSSPHISLTQTPNMAETPPAHASIDATVVPFVGSSSSLDPCSQIGSMDSMDACGFVQFDPPIQPTREISRIIKGKFEGSWESYGQVKTTNPNVAKMWFEEFEKEKARTNANNRNSSDGSLHTGGSIPTSEHFKRLNEYQRRLSERESHQSSGDGASSSVQSENSIFYDVVGGLNKKGRIFGLGSEAGKYKASSSGSYDGISNSEYEQMKNLVSNLSEENRTLKEQLQSHSEMIRASQEESRLVREQLRQFMETFSPRLASQHLHPPQPSPTHDQDDPQSNDNELDDDHDSNHNAADGTSHRRRSHPSSCAIQRTCVNEHDISIDDHFLDELHEILGRHASSSTACTSTTQTKFDSSMRAASYNDSSRTFCVEYIR</sequence>
<feature type="compositionally biased region" description="Basic and acidic residues" evidence="2">
    <location>
        <begin position="218"/>
        <end position="236"/>
    </location>
</feature>
<feature type="compositionally biased region" description="Polar residues" evidence="2">
    <location>
        <begin position="73"/>
        <end position="102"/>
    </location>
</feature>
<evidence type="ECO:0000313" key="3">
    <source>
        <dbReference type="EMBL" id="KAL2342606.1"/>
    </source>
</evidence>
<comment type="caution">
    <text evidence="3">The sequence shown here is derived from an EMBL/GenBank/DDBJ whole genome shotgun (WGS) entry which is preliminary data.</text>
</comment>
<proteinExistence type="predicted"/>
<name>A0ABD1N3G1_9FABA</name>
<protein>
    <submittedName>
        <fullName evidence="3">Uncharacterized protein</fullName>
    </submittedName>
</protein>
<feature type="region of interest" description="Disordered" evidence="2">
    <location>
        <begin position="1"/>
        <end position="109"/>
    </location>
</feature>
<feature type="compositionally biased region" description="Acidic residues" evidence="2">
    <location>
        <begin position="364"/>
        <end position="376"/>
    </location>
</feature>
<evidence type="ECO:0000256" key="2">
    <source>
        <dbReference type="SAM" id="MobiDB-lite"/>
    </source>
</evidence>
<feature type="compositionally biased region" description="Polar residues" evidence="2">
    <location>
        <begin position="196"/>
        <end position="207"/>
    </location>
</feature>
<gene>
    <name evidence="3" type="ORF">Fmac_003891</name>
</gene>
<dbReference type="Proteomes" id="UP001603857">
    <property type="component" value="Unassembled WGS sequence"/>
</dbReference>
<evidence type="ECO:0000313" key="4">
    <source>
        <dbReference type="Proteomes" id="UP001603857"/>
    </source>
</evidence>
<organism evidence="3 4">
    <name type="scientific">Flemingia macrophylla</name>
    <dbReference type="NCBI Taxonomy" id="520843"/>
    <lineage>
        <taxon>Eukaryota</taxon>
        <taxon>Viridiplantae</taxon>
        <taxon>Streptophyta</taxon>
        <taxon>Embryophyta</taxon>
        <taxon>Tracheophyta</taxon>
        <taxon>Spermatophyta</taxon>
        <taxon>Magnoliopsida</taxon>
        <taxon>eudicotyledons</taxon>
        <taxon>Gunneridae</taxon>
        <taxon>Pentapetalae</taxon>
        <taxon>rosids</taxon>
        <taxon>fabids</taxon>
        <taxon>Fabales</taxon>
        <taxon>Fabaceae</taxon>
        <taxon>Papilionoideae</taxon>
        <taxon>50 kb inversion clade</taxon>
        <taxon>NPAAA clade</taxon>
        <taxon>indigoferoid/millettioid clade</taxon>
        <taxon>Phaseoleae</taxon>
        <taxon>Flemingia</taxon>
    </lineage>
</organism>
<keyword evidence="4" id="KW-1185">Reference proteome</keyword>
<feature type="compositionally biased region" description="Low complexity" evidence="2">
    <location>
        <begin position="35"/>
        <end position="64"/>
    </location>
</feature>
<feature type="region of interest" description="Disordered" evidence="2">
    <location>
        <begin position="193"/>
        <end position="247"/>
    </location>
</feature>
<reference evidence="3 4" key="1">
    <citation type="submission" date="2024-08" db="EMBL/GenBank/DDBJ databases">
        <title>Insights into the chromosomal genome structure of Flemingia macrophylla.</title>
        <authorList>
            <person name="Ding Y."/>
            <person name="Zhao Y."/>
            <person name="Bi W."/>
            <person name="Wu M."/>
            <person name="Zhao G."/>
            <person name="Gong Y."/>
            <person name="Li W."/>
            <person name="Zhang P."/>
        </authorList>
    </citation>
    <scope>NUCLEOTIDE SEQUENCE [LARGE SCALE GENOMIC DNA]</scope>
    <source>
        <strain evidence="3">DYQJB</strain>
        <tissue evidence="3">Leaf</tissue>
    </source>
</reference>